<proteinExistence type="predicted"/>
<name>A0A068NTU2_FIMGI</name>
<dbReference type="HOGENOM" id="CLU_1169275_0_0_0"/>
<sequence length="238" mass="24986">MRTRIHAIGILAVIALSTVAFAAVDGFSVARKAKKDEVHKYSMKADVDYSGVPVVVNATISEKVTDVAADGAYTLEQMQVDGKVTINGSTSDMPGGPPTSMIYKANGEVSKILGDKAQATGGAYRMANLGLLVDPGKALAVGDAWTFDVKADKTLGTVAAKADFKLLGEEKIGTHDTLKVKATVKETEGDAPATSDGTMWIDKADGSMIKTEVKWTNAPFPGSPAPLNATVKIERVDK</sequence>
<dbReference type="AlphaFoldDB" id="A0A068NTU2"/>
<gene>
    <name evidence="2" type="ORF">OP10G_2807</name>
</gene>
<dbReference type="RefSeq" id="WP_025225284.1">
    <property type="nucleotide sequence ID" value="NZ_CP007139.1"/>
</dbReference>
<evidence type="ECO:0000313" key="2">
    <source>
        <dbReference type="EMBL" id="AIE86175.1"/>
    </source>
</evidence>
<reference evidence="2 3" key="1">
    <citation type="journal article" date="2014" name="PLoS ONE">
        <title>The first complete genome sequence of the class fimbriimonadia in the phylum armatimonadetes.</title>
        <authorList>
            <person name="Hu Z.Y."/>
            <person name="Wang Y.Z."/>
            <person name="Im W.T."/>
            <person name="Wang S.Y."/>
            <person name="Zhao G.P."/>
            <person name="Zheng H.J."/>
            <person name="Quan Z.X."/>
        </authorList>
    </citation>
    <scope>NUCLEOTIDE SEQUENCE [LARGE SCALE GENOMIC DNA]</scope>
    <source>
        <strain evidence="2">Gsoil 348</strain>
    </source>
</reference>
<evidence type="ECO:0000256" key="1">
    <source>
        <dbReference type="SAM" id="SignalP"/>
    </source>
</evidence>
<protein>
    <recommendedName>
        <fullName evidence="4">Lipoprotein</fullName>
    </recommendedName>
</protein>
<dbReference type="EMBL" id="CP007139">
    <property type="protein sequence ID" value="AIE86175.1"/>
    <property type="molecule type" value="Genomic_DNA"/>
</dbReference>
<keyword evidence="1" id="KW-0732">Signal</keyword>
<evidence type="ECO:0008006" key="4">
    <source>
        <dbReference type="Google" id="ProtNLM"/>
    </source>
</evidence>
<dbReference type="KEGG" id="fgi:OP10G_2807"/>
<keyword evidence="3" id="KW-1185">Reference proteome</keyword>
<feature type="chain" id="PRO_5001651920" description="Lipoprotein" evidence="1">
    <location>
        <begin position="23"/>
        <end position="238"/>
    </location>
</feature>
<dbReference type="STRING" id="661478.OP10G_2807"/>
<dbReference type="Proteomes" id="UP000027982">
    <property type="component" value="Chromosome"/>
</dbReference>
<dbReference type="OrthoDB" id="9895564at2"/>
<evidence type="ECO:0000313" key="3">
    <source>
        <dbReference type="Proteomes" id="UP000027982"/>
    </source>
</evidence>
<organism evidence="2 3">
    <name type="scientific">Fimbriimonas ginsengisoli Gsoil 348</name>
    <dbReference type="NCBI Taxonomy" id="661478"/>
    <lineage>
        <taxon>Bacteria</taxon>
        <taxon>Bacillati</taxon>
        <taxon>Armatimonadota</taxon>
        <taxon>Fimbriimonadia</taxon>
        <taxon>Fimbriimonadales</taxon>
        <taxon>Fimbriimonadaceae</taxon>
        <taxon>Fimbriimonas</taxon>
    </lineage>
</organism>
<accession>A0A068NTU2</accession>
<feature type="signal peptide" evidence="1">
    <location>
        <begin position="1"/>
        <end position="22"/>
    </location>
</feature>